<feature type="region of interest" description="Disordered" evidence="1">
    <location>
        <begin position="79"/>
        <end position="120"/>
    </location>
</feature>
<dbReference type="AlphaFoldDB" id="A0AA88PE08"/>
<comment type="caution">
    <text evidence="2">The sequence shown here is derived from an EMBL/GenBank/DDBJ whole genome shotgun (WGS) entry which is preliminary data.</text>
</comment>
<dbReference type="PANTHER" id="PTHR13639">
    <property type="entry name" value="CYTOCHROME C OXIDASE ASSEMBLY FACTOR 4 HOMOLOG, MITOCHONDRIAL"/>
    <property type="match status" value="1"/>
</dbReference>
<sequence>MTSTSPSPHNRSRSEDEDDPVDGMISRTGCAQLHYALQDCMAEQQDWRKCQTEVQKFKDDTLEDFAQQFSAVSVILPRRESSLAHPSVPPLPARRRGRTPPRPRHQLRRLLPPRRQPLQD</sequence>
<name>A0AA88PE08_9TELE</name>
<dbReference type="InterPro" id="IPR039870">
    <property type="entry name" value="Coa4-like"/>
</dbReference>
<dbReference type="PANTHER" id="PTHR13639:SF2">
    <property type="entry name" value="CYTOCHROME C OXIDASE ASSEMBLY FACTOR 4 HOMOLOG, MITOCHONDRIAL"/>
    <property type="match status" value="1"/>
</dbReference>
<gene>
    <name evidence="2" type="ORF">Q8A67_023499</name>
</gene>
<reference evidence="2" key="1">
    <citation type="submission" date="2023-08" db="EMBL/GenBank/DDBJ databases">
        <title>Chromosome-level Genome Assembly of mud carp (Cirrhinus molitorella).</title>
        <authorList>
            <person name="Liu H."/>
        </authorList>
    </citation>
    <scope>NUCLEOTIDE SEQUENCE</scope>
    <source>
        <strain evidence="2">Prfri</strain>
        <tissue evidence="2">Muscle</tissue>
    </source>
</reference>
<evidence type="ECO:0000256" key="1">
    <source>
        <dbReference type="SAM" id="MobiDB-lite"/>
    </source>
</evidence>
<accession>A0AA88PE08</accession>
<dbReference type="EMBL" id="JAUYZG010000023">
    <property type="protein sequence ID" value="KAK2870972.1"/>
    <property type="molecule type" value="Genomic_DNA"/>
</dbReference>
<dbReference type="GO" id="GO:0005758">
    <property type="term" value="C:mitochondrial intermembrane space"/>
    <property type="evidence" value="ECO:0007669"/>
    <property type="project" value="InterPro"/>
</dbReference>
<dbReference type="Proteomes" id="UP001187343">
    <property type="component" value="Unassembled WGS sequence"/>
</dbReference>
<evidence type="ECO:0000313" key="3">
    <source>
        <dbReference type="Proteomes" id="UP001187343"/>
    </source>
</evidence>
<evidence type="ECO:0000313" key="2">
    <source>
        <dbReference type="EMBL" id="KAK2870972.1"/>
    </source>
</evidence>
<proteinExistence type="predicted"/>
<feature type="region of interest" description="Disordered" evidence="1">
    <location>
        <begin position="1"/>
        <end position="25"/>
    </location>
</feature>
<evidence type="ECO:0008006" key="4">
    <source>
        <dbReference type="Google" id="ProtNLM"/>
    </source>
</evidence>
<protein>
    <recommendedName>
        <fullName evidence="4">Cytochrome c oxidase assembly factor 4 homolog</fullName>
    </recommendedName>
</protein>
<feature type="compositionally biased region" description="Basic residues" evidence="1">
    <location>
        <begin position="93"/>
        <end position="112"/>
    </location>
</feature>
<organism evidence="2 3">
    <name type="scientific">Cirrhinus molitorella</name>
    <name type="common">mud carp</name>
    <dbReference type="NCBI Taxonomy" id="172907"/>
    <lineage>
        <taxon>Eukaryota</taxon>
        <taxon>Metazoa</taxon>
        <taxon>Chordata</taxon>
        <taxon>Craniata</taxon>
        <taxon>Vertebrata</taxon>
        <taxon>Euteleostomi</taxon>
        <taxon>Actinopterygii</taxon>
        <taxon>Neopterygii</taxon>
        <taxon>Teleostei</taxon>
        <taxon>Ostariophysi</taxon>
        <taxon>Cypriniformes</taxon>
        <taxon>Cyprinidae</taxon>
        <taxon>Labeoninae</taxon>
        <taxon>Labeonini</taxon>
        <taxon>Cirrhinus</taxon>
    </lineage>
</organism>
<dbReference type="GO" id="GO:0033617">
    <property type="term" value="P:mitochondrial respiratory chain complex IV assembly"/>
    <property type="evidence" value="ECO:0007669"/>
    <property type="project" value="InterPro"/>
</dbReference>
<keyword evidence="3" id="KW-1185">Reference proteome</keyword>